<feature type="repeat" description="TPR" evidence="1">
    <location>
        <begin position="64"/>
        <end position="97"/>
    </location>
</feature>
<dbReference type="Gene3D" id="1.25.40.10">
    <property type="entry name" value="Tetratricopeptide repeat domain"/>
    <property type="match status" value="1"/>
</dbReference>
<dbReference type="InterPro" id="IPR011990">
    <property type="entry name" value="TPR-like_helical_dom_sf"/>
</dbReference>
<evidence type="ECO:0000256" key="1">
    <source>
        <dbReference type="PROSITE-ProRule" id="PRU00339"/>
    </source>
</evidence>
<protein>
    <recommendedName>
        <fullName evidence="3">Tetratricopeptide repeat protein</fullName>
    </recommendedName>
</protein>
<name>A0A831STU2_PROAE</name>
<dbReference type="SUPFAM" id="SSF48452">
    <property type="entry name" value="TPR-like"/>
    <property type="match status" value="1"/>
</dbReference>
<dbReference type="EMBL" id="DSBW01000130">
    <property type="protein sequence ID" value="HED31175.1"/>
    <property type="molecule type" value="Genomic_DNA"/>
</dbReference>
<proteinExistence type="predicted"/>
<accession>A0A831STU2</accession>
<evidence type="ECO:0000313" key="2">
    <source>
        <dbReference type="EMBL" id="HED31175.1"/>
    </source>
</evidence>
<dbReference type="InterPro" id="IPR019734">
    <property type="entry name" value="TPR_rpt"/>
</dbReference>
<keyword evidence="1" id="KW-0802">TPR repeat</keyword>
<reference evidence="2" key="1">
    <citation type="journal article" date="2020" name="mSystems">
        <title>Genome- and Community-Level Interaction Insights into Carbon Utilization and Element Cycling Functions of Hydrothermarchaeota in Hydrothermal Sediment.</title>
        <authorList>
            <person name="Zhou Z."/>
            <person name="Liu Y."/>
            <person name="Xu W."/>
            <person name="Pan J."/>
            <person name="Luo Z.H."/>
            <person name="Li M."/>
        </authorList>
    </citation>
    <scope>NUCLEOTIDE SEQUENCE [LARGE SCALE GENOMIC DNA]</scope>
    <source>
        <strain evidence="2">SpSt-1181</strain>
    </source>
</reference>
<dbReference type="PROSITE" id="PS50005">
    <property type="entry name" value="TPR"/>
    <property type="match status" value="1"/>
</dbReference>
<organism evidence="2">
    <name type="scientific">Prosthecochloris aestuarii</name>
    <dbReference type="NCBI Taxonomy" id="1102"/>
    <lineage>
        <taxon>Bacteria</taxon>
        <taxon>Pseudomonadati</taxon>
        <taxon>Chlorobiota</taxon>
        <taxon>Chlorobiia</taxon>
        <taxon>Chlorobiales</taxon>
        <taxon>Chlorobiaceae</taxon>
        <taxon>Prosthecochloris</taxon>
    </lineage>
</organism>
<gene>
    <name evidence="2" type="ORF">ENN50_05750</name>
</gene>
<dbReference type="Proteomes" id="UP000886335">
    <property type="component" value="Unassembled WGS sequence"/>
</dbReference>
<sequence>MLKDALGSYRGTLGEVDRIVAATQDNAMAFYDRANLKHCALDHAGAIEDYTYALSIGLRKREEYMALGNRAMAASELGQYDDAVGDYTRIIEANPRNKGVLKTALLRRAELFNRIGRTEAADRDNRAAEEITKR</sequence>
<comment type="caution">
    <text evidence="2">The sequence shown here is derived from an EMBL/GenBank/DDBJ whole genome shotgun (WGS) entry which is preliminary data.</text>
</comment>
<dbReference type="SMART" id="SM00028">
    <property type="entry name" value="TPR"/>
    <property type="match status" value="2"/>
</dbReference>
<evidence type="ECO:0008006" key="3">
    <source>
        <dbReference type="Google" id="ProtNLM"/>
    </source>
</evidence>
<dbReference type="AlphaFoldDB" id="A0A831STU2"/>